<keyword evidence="3" id="KW-1185">Reference proteome</keyword>
<gene>
    <name evidence="2" type="ORF">ACFSQP_01300</name>
</gene>
<dbReference type="Proteomes" id="UP001597472">
    <property type="component" value="Unassembled WGS sequence"/>
</dbReference>
<reference evidence="3" key="1">
    <citation type="journal article" date="2019" name="Int. J. Syst. Evol. Microbiol.">
        <title>The Global Catalogue of Microorganisms (GCM) 10K type strain sequencing project: providing services to taxonomists for standard genome sequencing and annotation.</title>
        <authorList>
            <consortium name="The Broad Institute Genomics Platform"/>
            <consortium name="The Broad Institute Genome Sequencing Center for Infectious Disease"/>
            <person name="Wu L."/>
            <person name="Ma J."/>
        </authorList>
    </citation>
    <scope>NUCLEOTIDE SEQUENCE [LARGE SCALE GENOMIC DNA]</scope>
    <source>
        <strain evidence="3">KCTC 42587</strain>
    </source>
</reference>
<dbReference type="Pfam" id="PF12650">
    <property type="entry name" value="DUF3784"/>
    <property type="match status" value="1"/>
</dbReference>
<keyword evidence="1" id="KW-1133">Transmembrane helix</keyword>
<comment type="caution">
    <text evidence="2">The sequence shown here is derived from an EMBL/GenBank/DDBJ whole genome shotgun (WGS) entry which is preliminary data.</text>
</comment>
<sequence>MIITAIILSIVAYLIKSLKLYDLIAGYNTMSDDKKAQYNIEKIAVLYANTMYAMAIIIVLGYAGAKICNNMQIGSYTTLIAVGVGVPYMLIRANSKDYKNK</sequence>
<dbReference type="EMBL" id="JBHULS010000001">
    <property type="protein sequence ID" value="MFD2550440.1"/>
    <property type="molecule type" value="Genomic_DNA"/>
</dbReference>
<organism evidence="2 3">
    <name type="scientific">Bizionia sediminis</name>
    <dbReference type="NCBI Taxonomy" id="1737064"/>
    <lineage>
        <taxon>Bacteria</taxon>
        <taxon>Pseudomonadati</taxon>
        <taxon>Bacteroidota</taxon>
        <taxon>Flavobacteriia</taxon>
        <taxon>Flavobacteriales</taxon>
        <taxon>Flavobacteriaceae</taxon>
        <taxon>Bizionia</taxon>
    </lineage>
</organism>
<dbReference type="RefSeq" id="WP_376891218.1">
    <property type="nucleotide sequence ID" value="NZ_JBHULS010000001.1"/>
</dbReference>
<dbReference type="InterPro" id="IPR017259">
    <property type="entry name" value="UCP037672"/>
</dbReference>
<name>A0ABW5KPW2_9FLAO</name>
<protein>
    <submittedName>
        <fullName evidence="2">DUF3784 domain-containing protein</fullName>
    </submittedName>
</protein>
<keyword evidence="1" id="KW-0812">Transmembrane</keyword>
<evidence type="ECO:0000313" key="3">
    <source>
        <dbReference type="Proteomes" id="UP001597472"/>
    </source>
</evidence>
<accession>A0ABW5KPW2</accession>
<feature type="transmembrane region" description="Helical" evidence="1">
    <location>
        <begin position="44"/>
        <end position="65"/>
    </location>
</feature>
<proteinExistence type="predicted"/>
<keyword evidence="1" id="KW-0472">Membrane</keyword>
<evidence type="ECO:0000313" key="2">
    <source>
        <dbReference type="EMBL" id="MFD2550440.1"/>
    </source>
</evidence>
<feature type="transmembrane region" description="Helical" evidence="1">
    <location>
        <begin position="71"/>
        <end position="91"/>
    </location>
</feature>
<evidence type="ECO:0000256" key="1">
    <source>
        <dbReference type="SAM" id="Phobius"/>
    </source>
</evidence>